<dbReference type="SUPFAM" id="SSF46689">
    <property type="entry name" value="Homeodomain-like"/>
    <property type="match status" value="1"/>
</dbReference>
<gene>
    <name evidence="2" type="ORF">COX73_01810</name>
</gene>
<comment type="caution">
    <text evidence="2">The sequence shown here is derived from an EMBL/GenBank/DDBJ whole genome shotgun (WGS) entry which is preliminary data.</text>
</comment>
<dbReference type="SUPFAM" id="SSF53098">
    <property type="entry name" value="Ribonuclease H-like"/>
    <property type="match status" value="1"/>
</dbReference>
<dbReference type="InterPro" id="IPR036397">
    <property type="entry name" value="RNaseH_sf"/>
</dbReference>
<dbReference type="PROSITE" id="PS50994">
    <property type="entry name" value="INTEGRASE"/>
    <property type="match status" value="1"/>
</dbReference>
<dbReference type="Pfam" id="PF13565">
    <property type="entry name" value="HTH_32"/>
    <property type="match status" value="1"/>
</dbReference>
<proteinExistence type="predicted"/>
<dbReference type="Proteomes" id="UP000231469">
    <property type="component" value="Unassembled WGS sequence"/>
</dbReference>
<dbReference type="Gene3D" id="3.30.420.10">
    <property type="entry name" value="Ribonuclease H-like superfamily/Ribonuclease H"/>
    <property type="match status" value="1"/>
</dbReference>
<dbReference type="InterPro" id="IPR012337">
    <property type="entry name" value="RNaseH-like_sf"/>
</dbReference>
<dbReference type="GO" id="GO:0015074">
    <property type="term" value="P:DNA integration"/>
    <property type="evidence" value="ECO:0007669"/>
    <property type="project" value="InterPro"/>
</dbReference>
<organism evidence="2 3">
    <name type="scientific">bacterium (Candidatus Gribaldobacteria) CG_4_10_14_0_2_um_filter_36_18</name>
    <dbReference type="NCBI Taxonomy" id="2014264"/>
    <lineage>
        <taxon>Bacteria</taxon>
        <taxon>Candidatus Gribaldobacteria</taxon>
    </lineage>
</organism>
<dbReference type="PANTHER" id="PTHR35004:SF7">
    <property type="entry name" value="INTEGRASE PROTEIN"/>
    <property type="match status" value="1"/>
</dbReference>
<evidence type="ECO:0000313" key="2">
    <source>
        <dbReference type="EMBL" id="PJA02241.1"/>
    </source>
</evidence>
<protein>
    <recommendedName>
        <fullName evidence="1">Integrase catalytic domain-containing protein</fullName>
    </recommendedName>
</protein>
<evidence type="ECO:0000259" key="1">
    <source>
        <dbReference type="PROSITE" id="PS50994"/>
    </source>
</evidence>
<name>A0A2M7VK77_9BACT</name>
<dbReference type="PANTHER" id="PTHR35004">
    <property type="entry name" value="TRANSPOSASE RV3428C-RELATED"/>
    <property type="match status" value="1"/>
</dbReference>
<dbReference type="EMBL" id="PFPS01000075">
    <property type="protein sequence ID" value="PJA02241.1"/>
    <property type="molecule type" value="Genomic_DNA"/>
</dbReference>
<dbReference type="AlphaFoldDB" id="A0A2M7VK77"/>
<evidence type="ECO:0000313" key="3">
    <source>
        <dbReference type="Proteomes" id="UP000231469"/>
    </source>
</evidence>
<dbReference type="GO" id="GO:0003676">
    <property type="term" value="F:nucleic acid binding"/>
    <property type="evidence" value="ECO:0007669"/>
    <property type="project" value="InterPro"/>
</dbReference>
<dbReference type="Pfam" id="PF13683">
    <property type="entry name" value="rve_3"/>
    <property type="match status" value="1"/>
</dbReference>
<reference evidence="3" key="1">
    <citation type="submission" date="2017-09" db="EMBL/GenBank/DDBJ databases">
        <title>Depth-based differentiation of microbial function through sediment-hosted aquifers and enrichment of novel symbionts in the deep terrestrial subsurface.</title>
        <authorList>
            <person name="Probst A.J."/>
            <person name="Ladd B."/>
            <person name="Jarett J.K."/>
            <person name="Geller-Mcgrath D.E."/>
            <person name="Sieber C.M.K."/>
            <person name="Emerson J.B."/>
            <person name="Anantharaman K."/>
            <person name="Thomas B.C."/>
            <person name="Malmstrom R."/>
            <person name="Stieglmeier M."/>
            <person name="Klingl A."/>
            <person name="Woyke T."/>
            <person name="Ryan C.M."/>
            <person name="Banfield J.F."/>
        </authorList>
    </citation>
    <scope>NUCLEOTIDE SEQUENCE [LARGE SCALE GENOMIC DNA]</scope>
</reference>
<dbReference type="InterPro" id="IPR009057">
    <property type="entry name" value="Homeodomain-like_sf"/>
</dbReference>
<dbReference type="InterPro" id="IPR001584">
    <property type="entry name" value="Integrase_cat-core"/>
</dbReference>
<sequence>MIPHPPRTLHYSTRAIKSQWSPVKCQHFLGFFAKVWCMKTMPNTNEEEKTRWIKPLIEKQVKIKTMSEICPFSERTLKYWLRDYRSSGYNGLINRSTRPRSQPNETLIRTKERILELRKETDLSALKLHWKLRKESIQVSARTVGRILKREGLTRKYRQRKKYPPRTKTIFLPGELVEIDIKYVPKIISGKKYYQFTAIDIASKWRYLEVFDDYGNYASIKFLKKLISIALFEIKAIKTDNDPNFTNRYTGYQKSIDPLNPRLHPLDIECQKLNIIHYLIDPGKPQQNGTVERSHRSDQESFYNRISYETIDELNYQIRLWNMYYNDLEHYSLNGRTPNECLKVQNVLS</sequence>
<accession>A0A2M7VK77</accession>
<feature type="domain" description="Integrase catalytic" evidence="1">
    <location>
        <begin position="169"/>
        <end position="346"/>
    </location>
</feature>